<sequence>MRQLVCWYHFRSVLCHQAHCIKCTDGTLHKSSFRHRCWVRSSCAFVSFSCTTSCCSAPTCRELHNLI</sequence>
<dbReference type="VEuPathDB" id="FungiDB:JI435_410480"/>
<reference evidence="2" key="1">
    <citation type="journal article" date="2021" name="BMC Genomics">
        <title>Chromosome-level genome assembly and manually-curated proteome of model necrotroph Parastagonospora nodorum Sn15 reveals a genome-wide trove of candidate effector homologs, and redundancy of virulence-related functions within an accessory chromosome.</title>
        <authorList>
            <person name="Bertazzoni S."/>
            <person name="Jones D.A.B."/>
            <person name="Phan H.T."/>
            <person name="Tan K.-C."/>
            <person name="Hane J.K."/>
        </authorList>
    </citation>
    <scope>NUCLEOTIDE SEQUENCE [LARGE SCALE GENOMIC DNA]</scope>
    <source>
        <strain evidence="2">SN15 / ATCC MYA-4574 / FGSC 10173)</strain>
    </source>
</reference>
<evidence type="ECO:0000313" key="2">
    <source>
        <dbReference type="Proteomes" id="UP000663193"/>
    </source>
</evidence>
<proteinExistence type="predicted"/>
<gene>
    <name evidence="1" type="ORF">JI435_410480</name>
</gene>
<accession>A0A7U2F6E8</accession>
<dbReference type="AlphaFoldDB" id="A0A7U2F6E8"/>
<evidence type="ECO:0000313" key="1">
    <source>
        <dbReference type="EMBL" id="QRC97355.1"/>
    </source>
</evidence>
<name>A0A7U2F6E8_PHANO</name>
<dbReference type="EMBL" id="CP069029">
    <property type="protein sequence ID" value="QRC97355.1"/>
    <property type="molecule type" value="Genomic_DNA"/>
</dbReference>
<keyword evidence="2" id="KW-1185">Reference proteome</keyword>
<dbReference type="Proteomes" id="UP000663193">
    <property type="component" value="Chromosome 7"/>
</dbReference>
<organism evidence="1 2">
    <name type="scientific">Phaeosphaeria nodorum (strain SN15 / ATCC MYA-4574 / FGSC 10173)</name>
    <name type="common">Glume blotch fungus</name>
    <name type="synonym">Parastagonospora nodorum</name>
    <dbReference type="NCBI Taxonomy" id="321614"/>
    <lineage>
        <taxon>Eukaryota</taxon>
        <taxon>Fungi</taxon>
        <taxon>Dikarya</taxon>
        <taxon>Ascomycota</taxon>
        <taxon>Pezizomycotina</taxon>
        <taxon>Dothideomycetes</taxon>
        <taxon>Pleosporomycetidae</taxon>
        <taxon>Pleosporales</taxon>
        <taxon>Pleosporineae</taxon>
        <taxon>Phaeosphaeriaceae</taxon>
        <taxon>Parastagonospora</taxon>
    </lineage>
</organism>
<protein>
    <submittedName>
        <fullName evidence="1">Uncharacterized protein</fullName>
    </submittedName>
</protein>